<dbReference type="NCBIfam" id="NF002834">
    <property type="entry name" value="PRK03011.1-5"/>
    <property type="match status" value="1"/>
</dbReference>
<dbReference type="RefSeq" id="WP_111821300.1">
    <property type="nucleotide sequence ID" value="NZ_QMGY01000001.1"/>
</dbReference>
<evidence type="ECO:0000313" key="12">
    <source>
        <dbReference type="Proteomes" id="UP000326476"/>
    </source>
</evidence>
<dbReference type="HAMAP" id="MF_00542">
    <property type="entry name" value="Butyrate_kinase"/>
    <property type="match status" value="1"/>
</dbReference>
<dbReference type="EMBL" id="VYVN01000001">
    <property type="protein sequence ID" value="KAA9242668.1"/>
    <property type="molecule type" value="Genomic_DNA"/>
</dbReference>
<evidence type="ECO:0000256" key="6">
    <source>
        <dbReference type="ARBA" id="ARBA00022777"/>
    </source>
</evidence>
<evidence type="ECO:0000256" key="5">
    <source>
        <dbReference type="ARBA" id="ARBA00022741"/>
    </source>
</evidence>
<dbReference type="GO" id="GO:0006083">
    <property type="term" value="P:acetate metabolic process"/>
    <property type="evidence" value="ECO:0007669"/>
    <property type="project" value="TreeGrafter"/>
</dbReference>
<dbReference type="Pfam" id="PF00871">
    <property type="entry name" value="Acetate_kinase"/>
    <property type="match status" value="1"/>
</dbReference>
<dbReference type="GO" id="GO:0005524">
    <property type="term" value="F:ATP binding"/>
    <property type="evidence" value="ECO:0007669"/>
    <property type="project" value="UniProtKB-KW"/>
</dbReference>
<dbReference type="InterPro" id="IPR011245">
    <property type="entry name" value="Butyrate_kin"/>
</dbReference>
<dbReference type="CDD" id="cd24011">
    <property type="entry name" value="ASKHA_NBD_BK"/>
    <property type="match status" value="1"/>
</dbReference>
<evidence type="ECO:0000256" key="7">
    <source>
        <dbReference type="ARBA" id="ARBA00022840"/>
    </source>
</evidence>
<protein>
    <recommendedName>
        <fullName evidence="9">Probable butyrate kinase</fullName>
        <shortName evidence="9">BK</shortName>
        <ecNumber evidence="9">2.7.2.7</ecNumber>
    </recommendedName>
    <alternativeName>
        <fullName evidence="9">Branched-chain carboxylic acid kinase</fullName>
    </alternativeName>
</protein>
<dbReference type="PANTHER" id="PTHR21060:SF20">
    <property type="entry name" value="BUTYRATE KINASE 1-RELATED"/>
    <property type="match status" value="1"/>
</dbReference>
<dbReference type="GO" id="GO:0008776">
    <property type="term" value="F:acetate kinase activity"/>
    <property type="evidence" value="ECO:0007669"/>
    <property type="project" value="TreeGrafter"/>
</dbReference>
<evidence type="ECO:0000256" key="3">
    <source>
        <dbReference type="ARBA" id="ARBA00022490"/>
    </source>
</evidence>
<dbReference type="PRINTS" id="PR00471">
    <property type="entry name" value="ACETATEKNASE"/>
</dbReference>
<dbReference type="Gene3D" id="3.30.420.40">
    <property type="match status" value="2"/>
</dbReference>
<name>A0A5N1BR54_9LACT</name>
<evidence type="ECO:0000256" key="1">
    <source>
        <dbReference type="ARBA" id="ARBA00004496"/>
    </source>
</evidence>
<dbReference type="GO" id="GO:0047761">
    <property type="term" value="F:butyrate kinase activity"/>
    <property type="evidence" value="ECO:0007669"/>
    <property type="project" value="UniProtKB-UniRule"/>
</dbReference>
<accession>A0A5N1BR54</accession>
<reference evidence="12" key="1">
    <citation type="submission" date="2019-09" db="EMBL/GenBank/DDBJ databases">
        <title>Draft genome sequence assemblies of isolates from the urinary tract.</title>
        <authorList>
            <person name="Mores C.R."/>
            <person name="Putonti C."/>
            <person name="Wolfe A.J."/>
        </authorList>
    </citation>
    <scope>NUCLEOTIDE SEQUENCE [LARGE SCALE GENOMIC DNA]</scope>
    <source>
        <strain evidence="12">UMB8614</strain>
    </source>
</reference>
<dbReference type="InterPro" id="IPR000890">
    <property type="entry name" value="Aliphatic_acid_kin_short-chain"/>
</dbReference>
<keyword evidence="3 9" id="KW-0963">Cytoplasm</keyword>
<comment type="caution">
    <text evidence="11">The sequence shown here is derived from an EMBL/GenBank/DDBJ whole genome shotgun (WGS) entry which is preliminary data.</text>
</comment>
<keyword evidence="7 9" id="KW-0067">ATP-binding</keyword>
<dbReference type="InterPro" id="IPR023865">
    <property type="entry name" value="Aliphatic_acid_kinase_CS"/>
</dbReference>
<gene>
    <name evidence="9 11" type="primary">buk</name>
    <name evidence="11" type="ORF">F6I34_00450</name>
</gene>
<dbReference type="Proteomes" id="UP000326476">
    <property type="component" value="Unassembled WGS sequence"/>
</dbReference>
<proteinExistence type="inferred from homology"/>
<evidence type="ECO:0000256" key="9">
    <source>
        <dbReference type="HAMAP-Rule" id="MF_00542"/>
    </source>
</evidence>
<dbReference type="PROSITE" id="PS01075">
    <property type="entry name" value="ACETATE_KINASE_1"/>
    <property type="match status" value="1"/>
</dbReference>
<dbReference type="PIRSF" id="PIRSF036458">
    <property type="entry name" value="Butyrate_kin"/>
    <property type="match status" value="1"/>
</dbReference>
<evidence type="ECO:0000256" key="2">
    <source>
        <dbReference type="ARBA" id="ARBA00008748"/>
    </source>
</evidence>
<dbReference type="EC" id="2.7.2.7" evidence="9"/>
<comment type="similarity">
    <text evidence="2 9 10">Belongs to the acetokinase family.</text>
</comment>
<keyword evidence="6 9" id="KW-0418">Kinase</keyword>
<dbReference type="GO" id="GO:0005737">
    <property type="term" value="C:cytoplasm"/>
    <property type="evidence" value="ECO:0007669"/>
    <property type="project" value="UniProtKB-SubCell"/>
</dbReference>
<evidence type="ECO:0000313" key="11">
    <source>
        <dbReference type="EMBL" id="KAA9242668.1"/>
    </source>
</evidence>
<organism evidence="11 12">
    <name type="scientific">Aerococcus tenax</name>
    <dbReference type="NCBI Taxonomy" id="3078812"/>
    <lineage>
        <taxon>Bacteria</taxon>
        <taxon>Bacillati</taxon>
        <taxon>Bacillota</taxon>
        <taxon>Bacilli</taxon>
        <taxon>Lactobacillales</taxon>
        <taxon>Aerococcaceae</taxon>
        <taxon>Aerococcus</taxon>
    </lineage>
</organism>
<comment type="subcellular location">
    <subcellularLocation>
        <location evidence="1 9">Cytoplasm</location>
    </subcellularLocation>
</comment>
<dbReference type="SUPFAM" id="SSF53067">
    <property type="entry name" value="Actin-like ATPase domain"/>
    <property type="match status" value="2"/>
</dbReference>
<evidence type="ECO:0000256" key="10">
    <source>
        <dbReference type="RuleBase" id="RU003835"/>
    </source>
</evidence>
<keyword evidence="5 9" id="KW-0547">Nucleotide-binding</keyword>
<sequence length="357" mass="39056">MKILAINPGSTSTKVSLYSDGKIQAVENYQHRPEDLAHLGPVIKQKDLRKQCVENFLEENALTLDNLDAISARGGTLPAVNAGAYRINEQMVDYLTHKTRNPHASSLAAIIAYELKIEYDQTDLPIMIYDSVAVDQFDPVARLSGLKGADRVSGSHALNTRAVAMKVCQDLGTRYEASNLIVCHMGGGISTSAHQKGRMIDNISDDEGPMGMDRTGEIPLLALFKVIEGYSYEEMVRLNKQEGGIKSYTGLTDMRQVQAEADQGNDYYQLVIDAFVYQIAKAIGSLATVVKGEVDRIILTGGVAHSQRITQAISDRVAFIAPVIVEAGEHEMLALSQGAERVILGQEDMQEFILNDI</sequence>
<keyword evidence="12" id="KW-1185">Reference proteome</keyword>
<dbReference type="NCBIfam" id="TIGR02707">
    <property type="entry name" value="butyr_kinase"/>
    <property type="match status" value="1"/>
</dbReference>
<evidence type="ECO:0000256" key="8">
    <source>
        <dbReference type="ARBA" id="ARBA00048596"/>
    </source>
</evidence>
<evidence type="ECO:0000256" key="4">
    <source>
        <dbReference type="ARBA" id="ARBA00022679"/>
    </source>
</evidence>
<dbReference type="AlphaFoldDB" id="A0A5N1BR54"/>
<dbReference type="InterPro" id="IPR043129">
    <property type="entry name" value="ATPase_NBD"/>
</dbReference>
<keyword evidence="4 9" id="KW-0808">Transferase</keyword>
<comment type="catalytic activity">
    <reaction evidence="8 9">
        <text>butanoate + ATP = butanoyl phosphate + ADP</text>
        <dbReference type="Rhea" id="RHEA:13585"/>
        <dbReference type="ChEBI" id="CHEBI:17968"/>
        <dbReference type="ChEBI" id="CHEBI:30616"/>
        <dbReference type="ChEBI" id="CHEBI:58079"/>
        <dbReference type="ChEBI" id="CHEBI:456216"/>
        <dbReference type="EC" id="2.7.2.7"/>
    </reaction>
</comment>
<dbReference type="PANTHER" id="PTHR21060">
    <property type="entry name" value="ACETATE KINASE"/>
    <property type="match status" value="1"/>
</dbReference>